<dbReference type="InterPro" id="IPR006636">
    <property type="entry name" value="STI1_HS-bd"/>
</dbReference>
<dbReference type="AlphaFoldDB" id="A0A438DBU7"/>
<feature type="domain" description="UBA" evidence="2">
    <location>
        <begin position="243"/>
        <end position="288"/>
    </location>
</feature>
<reference evidence="3 4" key="1">
    <citation type="journal article" date="2018" name="PLoS Genet.">
        <title>Population sequencing reveals clonal diversity and ancestral inbreeding in the grapevine cultivar Chardonnay.</title>
        <authorList>
            <person name="Roach M.J."/>
            <person name="Johnson D.L."/>
            <person name="Bohlmann J."/>
            <person name="van Vuuren H.J."/>
            <person name="Jones S.J."/>
            <person name="Pretorius I.S."/>
            <person name="Schmidt S.A."/>
            <person name="Borneman A.R."/>
        </authorList>
    </citation>
    <scope>NUCLEOTIDE SEQUENCE [LARGE SCALE GENOMIC DNA]</scope>
    <source>
        <strain evidence="4">cv. Chardonnay</strain>
        <tissue evidence="3">Leaf</tissue>
    </source>
</reference>
<dbReference type="SUPFAM" id="SSF46934">
    <property type="entry name" value="UBA-like"/>
    <property type="match status" value="1"/>
</dbReference>
<feature type="region of interest" description="Disordered" evidence="1">
    <location>
        <begin position="195"/>
        <end position="215"/>
    </location>
</feature>
<protein>
    <submittedName>
        <fullName evidence="3">Ubiquitin domain-containing protein DSK2b</fullName>
    </submittedName>
</protein>
<dbReference type="InterPro" id="IPR015496">
    <property type="entry name" value="Ubiquilin"/>
</dbReference>
<dbReference type="Pfam" id="PF00627">
    <property type="entry name" value="UBA"/>
    <property type="match status" value="1"/>
</dbReference>
<dbReference type="InterPro" id="IPR009060">
    <property type="entry name" value="UBA-like_sf"/>
</dbReference>
<dbReference type="SMART" id="SM00165">
    <property type="entry name" value="UBA"/>
    <property type="match status" value="1"/>
</dbReference>
<evidence type="ECO:0000256" key="1">
    <source>
        <dbReference type="SAM" id="MobiDB-lite"/>
    </source>
</evidence>
<dbReference type="Gene3D" id="1.10.8.10">
    <property type="entry name" value="DNA helicase RuvA subunit, C-terminal domain"/>
    <property type="match status" value="1"/>
</dbReference>
<organism evidence="3 4">
    <name type="scientific">Vitis vinifera</name>
    <name type="common">Grape</name>
    <dbReference type="NCBI Taxonomy" id="29760"/>
    <lineage>
        <taxon>Eukaryota</taxon>
        <taxon>Viridiplantae</taxon>
        <taxon>Streptophyta</taxon>
        <taxon>Embryophyta</taxon>
        <taxon>Tracheophyta</taxon>
        <taxon>Spermatophyta</taxon>
        <taxon>Magnoliopsida</taxon>
        <taxon>eudicotyledons</taxon>
        <taxon>Gunneridae</taxon>
        <taxon>Pentapetalae</taxon>
        <taxon>rosids</taxon>
        <taxon>Vitales</taxon>
        <taxon>Vitaceae</taxon>
        <taxon>Viteae</taxon>
        <taxon>Vitis</taxon>
    </lineage>
</organism>
<accession>A0A438DBU7</accession>
<dbReference type="SMART" id="SM00727">
    <property type="entry name" value="STI1"/>
    <property type="match status" value="2"/>
</dbReference>
<dbReference type="PANTHER" id="PTHR10677:SF53">
    <property type="entry name" value="UBIQUILIN-RELATED"/>
    <property type="match status" value="1"/>
</dbReference>
<dbReference type="FunFam" id="1.10.8.10:FF:000042">
    <property type="entry name" value="Ubiquitin domain-containing protein DSK2b"/>
    <property type="match status" value="1"/>
</dbReference>
<dbReference type="EMBL" id="QGNW01001702">
    <property type="protein sequence ID" value="RVW32920.1"/>
    <property type="molecule type" value="Genomic_DNA"/>
</dbReference>
<dbReference type="Proteomes" id="UP000288805">
    <property type="component" value="Unassembled WGS sequence"/>
</dbReference>
<proteinExistence type="predicted"/>
<dbReference type="InterPro" id="IPR015940">
    <property type="entry name" value="UBA"/>
</dbReference>
<name>A0A438DBU7_VITVI</name>
<sequence>MEKKGERRRKSVPFWGFALGKRRAPCAPKLCLLQQALPRKIFLGLKGSYGFHKANPKWALIIASKLLIVNVAAGGAQTNTTTRSNPAGDARTPTPSGLGGLGLPELESMFGSMPDTNSLNQIMQNPAISQMMQSLLSSPQYMNQILGLNPQLRSVLDSNPQLREMMQNPEFLRQLTSPETMQQFLTLQQSLLSQLGRQQSSQESGQTGGGTGGMLNNMGLEMLMNMFGGLGAGSMNIPSRSDVPPEQLYATQLSQLQEMGFFDTQENIRALTATAGNVHAAVERLLGNPGQ</sequence>
<feature type="compositionally biased region" description="Low complexity" evidence="1">
    <location>
        <begin position="195"/>
        <end position="205"/>
    </location>
</feature>
<feature type="region of interest" description="Disordered" evidence="1">
    <location>
        <begin position="77"/>
        <end position="96"/>
    </location>
</feature>
<dbReference type="CDD" id="cd14399">
    <property type="entry name" value="UBA_PLICs"/>
    <property type="match status" value="1"/>
</dbReference>
<evidence type="ECO:0000313" key="3">
    <source>
        <dbReference type="EMBL" id="RVW32920.1"/>
    </source>
</evidence>
<dbReference type="PROSITE" id="PS50030">
    <property type="entry name" value="UBA"/>
    <property type="match status" value="1"/>
</dbReference>
<gene>
    <name evidence="3" type="primary">DSK2B_3</name>
    <name evidence="3" type="ORF">CK203_088072</name>
</gene>
<dbReference type="PANTHER" id="PTHR10677">
    <property type="entry name" value="UBIQUILIN"/>
    <property type="match status" value="1"/>
</dbReference>
<dbReference type="Pfam" id="PF23195">
    <property type="entry name" value="UBQLN1"/>
    <property type="match status" value="1"/>
</dbReference>
<comment type="caution">
    <text evidence="3">The sequence shown here is derived from an EMBL/GenBank/DDBJ whole genome shotgun (WGS) entry which is preliminary data.</text>
</comment>
<evidence type="ECO:0000313" key="4">
    <source>
        <dbReference type="Proteomes" id="UP000288805"/>
    </source>
</evidence>
<evidence type="ECO:0000259" key="2">
    <source>
        <dbReference type="PROSITE" id="PS50030"/>
    </source>
</evidence>